<feature type="domain" description="EamA" evidence="7">
    <location>
        <begin position="151"/>
        <end position="283"/>
    </location>
</feature>
<evidence type="ECO:0000256" key="5">
    <source>
        <dbReference type="ARBA" id="ARBA00023136"/>
    </source>
</evidence>
<dbReference type="RefSeq" id="WP_109089575.1">
    <property type="nucleotide sequence ID" value="NZ_QEXO01000004.1"/>
</dbReference>
<feature type="transmembrane region" description="Helical" evidence="6">
    <location>
        <begin position="66"/>
        <end position="86"/>
    </location>
</feature>
<keyword evidence="2" id="KW-1003">Cell membrane</keyword>
<accession>A0A2U2BH16</accession>
<keyword evidence="5 6" id="KW-0472">Membrane</keyword>
<feature type="transmembrane region" description="Helical" evidence="6">
    <location>
        <begin position="154"/>
        <end position="171"/>
    </location>
</feature>
<comment type="subcellular location">
    <subcellularLocation>
        <location evidence="1">Cell membrane</location>
        <topology evidence="1">Multi-pass membrane protein</topology>
    </subcellularLocation>
</comment>
<feature type="domain" description="EamA" evidence="7">
    <location>
        <begin position="8"/>
        <end position="135"/>
    </location>
</feature>
<reference evidence="8 9" key="1">
    <citation type="submission" date="2018-05" db="EMBL/GenBank/DDBJ databases">
        <title>Genome Sequence of an Efficient Indole-Degrading Bacterium, Alcaligenes sp.YBY.</title>
        <authorList>
            <person name="Yang B."/>
        </authorList>
    </citation>
    <scope>NUCLEOTIDE SEQUENCE [LARGE SCALE GENOMIC DNA]</scope>
    <source>
        <strain evidence="8 9">YBY</strain>
    </source>
</reference>
<feature type="transmembrane region" description="Helical" evidence="6">
    <location>
        <begin position="215"/>
        <end position="232"/>
    </location>
</feature>
<dbReference type="Pfam" id="PF00892">
    <property type="entry name" value="EamA"/>
    <property type="match status" value="2"/>
</dbReference>
<feature type="transmembrane region" description="Helical" evidence="6">
    <location>
        <begin position="244"/>
        <end position="262"/>
    </location>
</feature>
<gene>
    <name evidence="8" type="ORF">DF183_15995</name>
</gene>
<dbReference type="GO" id="GO:0005886">
    <property type="term" value="C:plasma membrane"/>
    <property type="evidence" value="ECO:0007669"/>
    <property type="project" value="UniProtKB-SubCell"/>
</dbReference>
<sequence length="301" mass="33087">MRNYAYPLVTMLLWSGNVIVSKMAHGLIAAPAMSFYRVVLALAIMSLFAARPVWRHWHSIRPQLPKLLFLGFLSMAFYQCLSYWAAASTSATNMAVITALTPLLTLLTTRLLLPGSGPRGMLPGALLALFGTIWLISGGHPMQLLSQGVRSGDLLMLTAALSYAFYSVFLKKWHISVPAWQSTYLQAWGALITLLPVFFWLPAEQTQLNEQTVPLILYAGILASVLLPYCWIQGITRLGPARCSLFLNILPFMTAMLAIPLLGEQLGAHHLSGGLLTLAGVILAQWPPQQWLFKTKAAPAK</sequence>
<dbReference type="InterPro" id="IPR000620">
    <property type="entry name" value="EamA_dom"/>
</dbReference>
<evidence type="ECO:0000256" key="1">
    <source>
        <dbReference type="ARBA" id="ARBA00004651"/>
    </source>
</evidence>
<feature type="transmembrane region" description="Helical" evidence="6">
    <location>
        <begin position="183"/>
        <end position="203"/>
    </location>
</feature>
<evidence type="ECO:0000256" key="2">
    <source>
        <dbReference type="ARBA" id="ARBA00022475"/>
    </source>
</evidence>
<dbReference type="PANTHER" id="PTHR42920:SF11">
    <property type="entry name" value="INNER MEMBRANE PROTEIN YTFF"/>
    <property type="match status" value="1"/>
</dbReference>
<reference evidence="8 9" key="2">
    <citation type="submission" date="2018-05" db="EMBL/GenBank/DDBJ databases">
        <authorList>
            <person name="Lanie J.A."/>
            <person name="Ng W.-L."/>
            <person name="Kazmierczak K.M."/>
            <person name="Andrzejewski T.M."/>
            <person name="Davidsen T.M."/>
            <person name="Wayne K.J."/>
            <person name="Tettelin H."/>
            <person name="Glass J.I."/>
            <person name="Rusch D."/>
            <person name="Podicherti R."/>
            <person name="Tsui H.-C.T."/>
            <person name="Winkler M.E."/>
        </authorList>
    </citation>
    <scope>NUCLEOTIDE SEQUENCE [LARGE SCALE GENOMIC DNA]</scope>
    <source>
        <strain evidence="8 9">YBY</strain>
    </source>
</reference>
<evidence type="ECO:0000313" key="8">
    <source>
        <dbReference type="EMBL" id="PWE13313.1"/>
    </source>
</evidence>
<evidence type="ECO:0000256" key="6">
    <source>
        <dbReference type="SAM" id="Phobius"/>
    </source>
</evidence>
<dbReference type="STRING" id="511.UZ73_17090"/>
<feature type="transmembrane region" description="Helical" evidence="6">
    <location>
        <begin position="92"/>
        <end position="113"/>
    </location>
</feature>
<dbReference type="InterPro" id="IPR037185">
    <property type="entry name" value="EmrE-like"/>
</dbReference>
<dbReference type="SUPFAM" id="SSF103481">
    <property type="entry name" value="Multidrug resistance efflux transporter EmrE"/>
    <property type="match status" value="2"/>
</dbReference>
<evidence type="ECO:0000259" key="7">
    <source>
        <dbReference type="Pfam" id="PF00892"/>
    </source>
</evidence>
<proteinExistence type="predicted"/>
<feature type="transmembrane region" description="Helical" evidence="6">
    <location>
        <begin position="34"/>
        <end position="54"/>
    </location>
</feature>
<organism evidence="8 9">
    <name type="scientific">Alcaligenes faecalis</name>
    <dbReference type="NCBI Taxonomy" id="511"/>
    <lineage>
        <taxon>Bacteria</taxon>
        <taxon>Pseudomonadati</taxon>
        <taxon>Pseudomonadota</taxon>
        <taxon>Betaproteobacteria</taxon>
        <taxon>Burkholderiales</taxon>
        <taxon>Alcaligenaceae</taxon>
        <taxon>Alcaligenes</taxon>
    </lineage>
</organism>
<feature type="transmembrane region" description="Helical" evidence="6">
    <location>
        <begin position="7"/>
        <end position="28"/>
    </location>
</feature>
<comment type="caution">
    <text evidence="8">The sequence shown here is derived from an EMBL/GenBank/DDBJ whole genome shotgun (WGS) entry which is preliminary data.</text>
</comment>
<keyword evidence="4 6" id="KW-1133">Transmembrane helix</keyword>
<dbReference type="InterPro" id="IPR051258">
    <property type="entry name" value="Diverse_Substrate_Transporter"/>
</dbReference>
<keyword evidence="3 6" id="KW-0812">Transmembrane</keyword>
<dbReference type="AlphaFoldDB" id="A0A2U2BH16"/>
<evidence type="ECO:0000313" key="9">
    <source>
        <dbReference type="Proteomes" id="UP000245216"/>
    </source>
</evidence>
<evidence type="ECO:0000256" key="4">
    <source>
        <dbReference type="ARBA" id="ARBA00022989"/>
    </source>
</evidence>
<protein>
    <submittedName>
        <fullName evidence="8">EamA family transporter</fullName>
    </submittedName>
</protein>
<dbReference type="PANTHER" id="PTHR42920">
    <property type="entry name" value="OS03G0707200 PROTEIN-RELATED"/>
    <property type="match status" value="1"/>
</dbReference>
<dbReference type="Proteomes" id="UP000245216">
    <property type="component" value="Unassembled WGS sequence"/>
</dbReference>
<dbReference type="EMBL" id="QEXO01000004">
    <property type="protein sequence ID" value="PWE13313.1"/>
    <property type="molecule type" value="Genomic_DNA"/>
</dbReference>
<evidence type="ECO:0000256" key="3">
    <source>
        <dbReference type="ARBA" id="ARBA00022692"/>
    </source>
</evidence>
<name>A0A2U2BH16_ALCFA</name>
<feature type="transmembrane region" description="Helical" evidence="6">
    <location>
        <begin position="125"/>
        <end position="142"/>
    </location>
</feature>